<feature type="region of interest" description="Disordered" evidence="1">
    <location>
        <begin position="120"/>
        <end position="277"/>
    </location>
</feature>
<dbReference type="AlphaFoldDB" id="A0A2G5VPU9"/>
<dbReference type="Proteomes" id="UP000230233">
    <property type="component" value="Chromosome I"/>
</dbReference>
<organism evidence="2 3">
    <name type="scientific">Caenorhabditis nigoni</name>
    <dbReference type="NCBI Taxonomy" id="1611254"/>
    <lineage>
        <taxon>Eukaryota</taxon>
        <taxon>Metazoa</taxon>
        <taxon>Ecdysozoa</taxon>
        <taxon>Nematoda</taxon>
        <taxon>Chromadorea</taxon>
        <taxon>Rhabditida</taxon>
        <taxon>Rhabditina</taxon>
        <taxon>Rhabditomorpha</taxon>
        <taxon>Rhabditoidea</taxon>
        <taxon>Rhabditidae</taxon>
        <taxon>Peloderinae</taxon>
        <taxon>Caenorhabditis</taxon>
    </lineage>
</organism>
<sequence>MGFYYDCGCISLALNSATIQNYITPKNPFYPLLSTATLESPILTVEDCYARMLCDGDGYSLVVFDETALGKIFADYAAEGFCDTTDNNWWVNTRDVGLTKFEQLYGICFTSEIETTVASNENRTTTASESTSEALSTVITEQSTESSYKSTVTDSESSQKGSTVTTVASSTVPSETSDKTSTSSTEQTGSSYTSTVTSSESSENITTSSGGNTLSTEATYNTTQTSYTSTMSSEPSESTSSYTPTVTRPATTENVTTTSGSISVTTDASSTGGTSNQYYTVSSYPPTVTRYVCPCVDAALDSSNITDYIDKDSLFYDVLTDNNTRPPQRIPFGDVNSCGVAFVCFEGYQLLIFDDTGLGVMIDGAYMHSPYHYDNTHDGYCRDDTGKWIVYYSNRKYSATFNQMYAICLLNFILADTSPMKAPLFIFLLSICWNTVTSQECSCPSENLDNSNIKSFLNPINPFYKTITSLTLKSPVFVKNECEGSMYCEGQEDDLLLFDSTGLGKIFRGEQFHGTCNQSTEAWDVDTGNGPEILTSFKELYGTCISRDTCNCTATPMNHTMIRSFIDQDSPFFDVLTSSESQSPVFTFSGCSGSMACPSGLNLVLFDSTGLGKIFDATSASGTCDSKSQKWKIDTGSKIRLTTFREMFGVCVPNENAENLVTTTPTDLSTPPPNEFNCTTMDNTTFILAYSNDVNQKAFTDAWLSIMNAKTSSGEQNPTYSLFGRYRYDLDEVENLEFFDSWESLNESVFANLPNSSLSTSQGRITNDIFNMLNMVLNITDVSICGAHLFVFGHHFTNSSERTVLHTGLGMNDEYITLVMTFDYDLTVPAYEASDIYRLATYAHASVITFDVNFRIPGMFLEASKPYLHYESSVGVVANTTSYLTFGTKIPSNESYISINFGGIRSFRVVSARLSLTADNIKIIKDYTGNEFYYEEHGIVNRGDWEIRLDYVTSPDTSSYEPDPYNGSHYQFIGFRVFDKTPPAEFYRLHYS</sequence>
<feature type="compositionally biased region" description="Polar residues" evidence="1">
    <location>
        <begin position="267"/>
        <end position="277"/>
    </location>
</feature>
<feature type="compositionally biased region" description="Low complexity" evidence="1">
    <location>
        <begin position="162"/>
        <end position="245"/>
    </location>
</feature>
<gene>
    <name evidence="2" type="primary">Cnig_chr_I.g3350</name>
    <name evidence="2" type="ORF">B9Z55_003350</name>
</gene>
<evidence type="ECO:0000313" key="3">
    <source>
        <dbReference type="Proteomes" id="UP000230233"/>
    </source>
</evidence>
<accession>A0A2G5VPU9</accession>
<evidence type="ECO:0000313" key="2">
    <source>
        <dbReference type="EMBL" id="PIC53808.1"/>
    </source>
</evidence>
<feature type="compositionally biased region" description="Low complexity" evidence="1">
    <location>
        <begin position="255"/>
        <end position="266"/>
    </location>
</feature>
<feature type="compositionally biased region" description="Polar residues" evidence="1">
    <location>
        <begin position="138"/>
        <end position="161"/>
    </location>
</feature>
<proteinExistence type="predicted"/>
<reference evidence="3" key="1">
    <citation type="submission" date="2017-10" db="EMBL/GenBank/DDBJ databases">
        <title>Rapid genome shrinkage in a self-fertile nematode reveals novel sperm competition proteins.</title>
        <authorList>
            <person name="Yin D."/>
            <person name="Schwarz E.M."/>
            <person name="Thomas C.G."/>
            <person name="Felde R.L."/>
            <person name="Korf I.F."/>
            <person name="Cutter A.D."/>
            <person name="Schartner C.M."/>
            <person name="Ralston E.J."/>
            <person name="Meyer B.J."/>
            <person name="Haag E.S."/>
        </authorList>
    </citation>
    <scope>NUCLEOTIDE SEQUENCE [LARGE SCALE GENOMIC DNA]</scope>
    <source>
        <strain evidence="3">JU1422</strain>
    </source>
</reference>
<feature type="compositionally biased region" description="Low complexity" evidence="1">
    <location>
        <begin position="120"/>
        <end position="137"/>
    </location>
</feature>
<comment type="caution">
    <text evidence="2">The sequence shown here is derived from an EMBL/GenBank/DDBJ whole genome shotgun (WGS) entry which is preliminary data.</text>
</comment>
<keyword evidence="3" id="KW-1185">Reference proteome</keyword>
<dbReference type="STRING" id="1611254.A0A2G5VPU9"/>
<evidence type="ECO:0000256" key="1">
    <source>
        <dbReference type="SAM" id="MobiDB-lite"/>
    </source>
</evidence>
<dbReference type="EMBL" id="PDUG01000001">
    <property type="protein sequence ID" value="PIC53808.1"/>
    <property type="molecule type" value="Genomic_DNA"/>
</dbReference>
<name>A0A2G5VPU9_9PELO</name>
<protein>
    <submittedName>
        <fullName evidence="2">Uncharacterized protein</fullName>
    </submittedName>
</protein>